<dbReference type="Proteomes" id="UP000290289">
    <property type="component" value="Chromosome 12"/>
</dbReference>
<dbReference type="AlphaFoldDB" id="A0A498IKF5"/>
<keyword evidence="2" id="KW-1185">Reference proteome</keyword>
<name>A0A498IKF5_MALDO</name>
<protein>
    <submittedName>
        <fullName evidence="1">Uncharacterized protein</fullName>
    </submittedName>
</protein>
<sequence length="99" mass="11490">MHMLGATDFSSNTSLKMTFWFHDAWSLSPPDHLVLCDCDYACLTIHDLGDFLDFSNDFPYHACPYLHFSDLLDIHGVPQDYVLVFRNPQNKYSSQLQKE</sequence>
<proteinExistence type="predicted"/>
<accession>A0A498IKF5</accession>
<evidence type="ECO:0000313" key="1">
    <source>
        <dbReference type="EMBL" id="RXH82527.1"/>
    </source>
</evidence>
<dbReference type="EMBL" id="RDQH01000338">
    <property type="protein sequence ID" value="RXH82527.1"/>
    <property type="molecule type" value="Genomic_DNA"/>
</dbReference>
<gene>
    <name evidence="1" type="ORF">DVH24_036868</name>
</gene>
<evidence type="ECO:0000313" key="2">
    <source>
        <dbReference type="Proteomes" id="UP000290289"/>
    </source>
</evidence>
<reference evidence="1 2" key="1">
    <citation type="submission" date="2018-10" db="EMBL/GenBank/DDBJ databases">
        <title>A high-quality apple genome assembly.</title>
        <authorList>
            <person name="Hu J."/>
        </authorList>
    </citation>
    <scope>NUCLEOTIDE SEQUENCE [LARGE SCALE GENOMIC DNA]</scope>
    <source>
        <strain evidence="2">cv. HFTH1</strain>
        <tissue evidence="1">Young leaf</tissue>
    </source>
</reference>
<comment type="caution">
    <text evidence="1">The sequence shown here is derived from an EMBL/GenBank/DDBJ whole genome shotgun (WGS) entry which is preliminary data.</text>
</comment>
<organism evidence="1 2">
    <name type="scientific">Malus domestica</name>
    <name type="common">Apple</name>
    <name type="synonym">Pyrus malus</name>
    <dbReference type="NCBI Taxonomy" id="3750"/>
    <lineage>
        <taxon>Eukaryota</taxon>
        <taxon>Viridiplantae</taxon>
        <taxon>Streptophyta</taxon>
        <taxon>Embryophyta</taxon>
        <taxon>Tracheophyta</taxon>
        <taxon>Spermatophyta</taxon>
        <taxon>Magnoliopsida</taxon>
        <taxon>eudicotyledons</taxon>
        <taxon>Gunneridae</taxon>
        <taxon>Pentapetalae</taxon>
        <taxon>rosids</taxon>
        <taxon>fabids</taxon>
        <taxon>Rosales</taxon>
        <taxon>Rosaceae</taxon>
        <taxon>Amygdaloideae</taxon>
        <taxon>Maleae</taxon>
        <taxon>Malus</taxon>
    </lineage>
</organism>